<proteinExistence type="predicted"/>
<evidence type="ECO:0000256" key="7">
    <source>
        <dbReference type="ARBA" id="ARBA00022989"/>
    </source>
</evidence>
<keyword evidence="6" id="KW-0249">Electron transport</keyword>
<dbReference type="GO" id="GO:0015990">
    <property type="term" value="P:electron transport coupled proton transport"/>
    <property type="evidence" value="ECO:0007669"/>
    <property type="project" value="TreeGrafter"/>
</dbReference>
<comment type="subcellular location">
    <subcellularLocation>
        <location evidence="1">Mitochondrion membrane</location>
        <topology evidence="1">Multi-pass membrane protein</topology>
    </subcellularLocation>
</comment>
<dbReference type="GO" id="GO:0042773">
    <property type="term" value="P:ATP synthesis coupled electron transport"/>
    <property type="evidence" value="ECO:0007669"/>
    <property type="project" value="InterPro"/>
</dbReference>
<evidence type="ECO:0000256" key="11">
    <source>
        <dbReference type="ARBA" id="ARBA00049551"/>
    </source>
</evidence>
<reference evidence="13" key="2">
    <citation type="submission" date="2025-09" db="UniProtKB">
        <authorList>
            <consortium name="Ensembl"/>
        </authorList>
    </citation>
    <scope>IDENTIFICATION</scope>
</reference>
<accession>A0A8C2V0E0</accession>
<evidence type="ECO:0000313" key="13">
    <source>
        <dbReference type="Ensembl" id="ENSCLAP00000005797.1"/>
    </source>
</evidence>
<organism evidence="13 14">
    <name type="scientific">Chinchilla lanigera</name>
    <name type="common">Long-tailed chinchilla</name>
    <name type="synonym">Chinchilla villidera</name>
    <dbReference type="NCBI Taxonomy" id="34839"/>
    <lineage>
        <taxon>Eukaryota</taxon>
        <taxon>Metazoa</taxon>
        <taxon>Chordata</taxon>
        <taxon>Craniata</taxon>
        <taxon>Vertebrata</taxon>
        <taxon>Euteleostomi</taxon>
        <taxon>Mammalia</taxon>
        <taxon>Eutheria</taxon>
        <taxon>Euarchontoglires</taxon>
        <taxon>Glires</taxon>
        <taxon>Rodentia</taxon>
        <taxon>Hystricomorpha</taxon>
        <taxon>Chinchillidae</taxon>
        <taxon>Chinchilla</taxon>
    </lineage>
</organism>
<keyword evidence="5" id="KW-0812">Transmembrane</keyword>
<dbReference type="AlphaFoldDB" id="A0A8C2V0E0"/>
<dbReference type="GO" id="GO:0031966">
    <property type="term" value="C:mitochondrial membrane"/>
    <property type="evidence" value="ECO:0007669"/>
    <property type="project" value="UniProtKB-SubCell"/>
</dbReference>
<evidence type="ECO:0000256" key="5">
    <source>
        <dbReference type="ARBA" id="ARBA00022692"/>
    </source>
</evidence>
<dbReference type="InterPro" id="IPR001750">
    <property type="entry name" value="ND/Mrp_TM"/>
</dbReference>
<comment type="catalytic activity">
    <reaction evidence="11">
        <text>a ubiquinone + NADH + 5 H(+)(in) = a ubiquinol + NAD(+) + 4 H(+)(out)</text>
        <dbReference type="Rhea" id="RHEA:29091"/>
        <dbReference type="Rhea" id="RHEA-COMP:9565"/>
        <dbReference type="Rhea" id="RHEA-COMP:9566"/>
        <dbReference type="ChEBI" id="CHEBI:15378"/>
        <dbReference type="ChEBI" id="CHEBI:16389"/>
        <dbReference type="ChEBI" id="CHEBI:17976"/>
        <dbReference type="ChEBI" id="CHEBI:57540"/>
        <dbReference type="ChEBI" id="CHEBI:57945"/>
        <dbReference type="EC" id="7.1.1.2"/>
    </reaction>
</comment>
<evidence type="ECO:0000256" key="9">
    <source>
        <dbReference type="ARBA" id="ARBA00023136"/>
    </source>
</evidence>
<evidence type="ECO:0000256" key="1">
    <source>
        <dbReference type="ARBA" id="ARBA00004225"/>
    </source>
</evidence>
<dbReference type="Proteomes" id="UP000694398">
    <property type="component" value="Unassembled WGS sequence"/>
</dbReference>
<evidence type="ECO:0000256" key="8">
    <source>
        <dbReference type="ARBA" id="ARBA00023128"/>
    </source>
</evidence>
<evidence type="ECO:0000256" key="4">
    <source>
        <dbReference type="ARBA" id="ARBA00022660"/>
    </source>
</evidence>
<keyword evidence="14" id="KW-1185">Reference proteome</keyword>
<keyword evidence="9" id="KW-0472">Membrane</keyword>
<protein>
    <recommendedName>
        <fullName evidence="2">NADH:ubiquinone reductase (H(+)-translocating)</fullName>
        <ecNumber evidence="2">7.1.1.2</ecNumber>
    </recommendedName>
    <alternativeName>
        <fullName evidence="10">NADH dehydrogenase subunit 5</fullName>
    </alternativeName>
</protein>
<evidence type="ECO:0000256" key="2">
    <source>
        <dbReference type="ARBA" id="ARBA00012944"/>
    </source>
</evidence>
<name>A0A8C2V0E0_CHILA</name>
<evidence type="ECO:0000259" key="12">
    <source>
        <dbReference type="Pfam" id="PF00361"/>
    </source>
</evidence>
<evidence type="ECO:0000313" key="14">
    <source>
        <dbReference type="Proteomes" id="UP000694398"/>
    </source>
</evidence>
<keyword evidence="7" id="KW-1133">Transmembrane helix</keyword>
<dbReference type="Ensembl" id="ENSCLAT00000005898.1">
    <property type="protein sequence ID" value="ENSCLAP00000005797.1"/>
    <property type="gene ID" value="ENSCLAG00000004109.1"/>
</dbReference>
<dbReference type="EC" id="7.1.1.2" evidence="2"/>
<dbReference type="GeneTree" id="ENSGT00730000111303"/>
<dbReference type="OMA" id="GISHYSI"/>
<evidence type="ECO:0000256" key="10">
    <source>
        <dbReference type="ARBA" id="ARBA00031027"/>
    </source>
</evidence>
<dbReference type="GO" id="GO:0008137">
    <property type="term" value="F:NADH dehydrogenase (ubiquinone) activity"/>
    <property type="evidence" value="ECO:0007669"/>
    <property type="project" value="UniProtKB-EC"/>
</dbReference>
<dbReference type="GO" id="GO:0003954">
    <property type="term" value="F:NADH dehydrogenase activity"/>
    <property type="evidence" value="ECO:0007669"/>
    <property type="project" value="TreeGrafter"/>
</dbReference>
<dbReference type="InterPro" id="IPR003945">
    <property type="entry name" value="NU5C-like"/>
</dbReference>
<evidence type="ECO:0000256" key="3">
    <source>
        <dbReference type="ARBA" id="ARBA00022448"/>
    </source>
</evidence>
<dbReference type="PANTHER" id="PTHR42829:SF2">
    <property type="entry name" value="NADH-UBIQUINONE OXIDOREDUCTASE CHAIN 5"/>
    <property type="match status" value="1"/>
</dbReference>
<keyword evidence="3" id="KW-0813">Transport</keyword>
<evidence type="ECO:0000256" key="6">
    <source>
        <dbReference type="ARBA" id="ARBA00022982"/>
    </source>
</evidence>
<dbReference type="Pfam" id="PF00361">
    <property type="entry name" value="Proton_antipo_M"/>
    <property type="match status" value="1"/>
</dbReference>
<sequence>AIEGPTPISHSSSCRDFPPYLILTVNTNNQFTLTASLCLGALTTLFTAISFSTSDQLAILFLCSGSIIHNLNDEQDIRKMGGLYRILSITASSLTIRSLALTGIPFLTGFYSKDLITESASTSYTN</sequence>
<dbReference type="PANTHER" id="PTHR42829">
    <property type="entry name" value="NADH-UBIQUINONE OXIDOREDUCTASE CHAIN 5"/>
    <property type="match status" value="1"/>
</dbReference>
<reference evidence="13" key="1">
    <citation type="submission" date="2025-08" db="UniProtKB">
        <authorList>
            <consortium name="Ensembl"/>
        </authorList>
    </citation>
    <scope>IDENTIFICATION</scope>
</reference>
<keyword evidence="8" id="KW-0496">Mitochondrion</keyword>
<feature type="domain" description="NADH:quinone oxidoreductase/Mrp antiporter transmembrane" evidence="12">
    <location>
        <begin position="58"/>
        <end position="121"/>
    </location>
</feature>
<keyword evidence="4" id="KW-0679">Respiratory chain</keyword>